<evidence type="ECO:0000313" key="2">
    <source>
        <dbReference type="Proteomes" id="UP000712600"/>
    </source>
</evidence>
<proteinExistence type="predicted"/>
<name>A0A8S9P5V7_BRACR</name>
<dbReference type="Proteomes" id="UP000712600">
    <property type="component" value="Unassembled WGS sequence"/>
</dbReference>
<organism evidence="1 2">
    <name type="scientific">Brassica cretica</name>
    <name type="common">Mustard</name>
    <dbReference type="NCBI Taxonomy" id="69181"/>
    <lineage>
        <taxon>Eukaryota</taxon>
        <taxon>Viridiplantae</taxon>
        <taxon>Streptophyta</taxon>
        <taxon>Embryophyta</taxon>
        <taxon>Tracheophyta</taxon>
        <taxon>Spermatophyta</taxon>
        <taxon>Magnoliopsida</taxon>
        <taxon>eudicotyledons</taxon>
        <taxon>Gunneridae</taxon>
        <taxon>Pentapetalae</taxon>
        <taxon>rosids</taxon>
        <taxon>malvids</taxon>
        <taxon>Brassicales</taxon>
        <taxon>Brassicaceae</taxon>
        <taxon>Brassiceae</taxon>
        <taxon>Brassica</taxon>
    </lineage>
</organism>
<protein>
    <submittedName>
        <fullName evidence="1">Uncharacterized protein</fullName>
    </submittedName>
</protein>
<dbReference type="AlphaFoldDB" id="A0A8S9P5V7"/>
<sequence>MGQFVKLVVGVWEQVGQRGWLFLEDPTERKYEIVVHENQTYASLMDLVRTRYSVGLETAVTLTYEFPDWMKADGDISTPPVDVKEDGDFELFMSIRIDLPSTTLMGVLGTDDRDHRGNGDGNLNAHILAENTCRVGLPEGKWFWEGMLGQCFLTASHQRWPSMETIGDSESTTDSSPGPVDPVPTLYGGGIIRLRDGPESSPTVPNKALSIVEPQATKKASPLLEYLSKGKENVCNEDEGEKKRSYASGRLSPRCQTQTSLALFLMQTPLTKVQRTKERSICLWVRVSASKLRGCPQFQIKRLDEGHSCTMDERGDFKRHATSSLIGEMVSNKVGSGDLGQGQRGIGNTVDAYKTLPSYLSRLALANPGTVAA</sequence>
<dbReference type="EMBL" id="QGKX02001521">
    <property type="protein sequence ID" value="KAF3512488.1"/>
    <property type="molecule type" value="Genomic_DNA"/>
</dbReference>
<comment type="caution">
    <text evidence="1">The sequence shown here is derived from an EMBL/GenBank/DDBJ whole genome shotgun (WGS) entry which is preliminary data.</text>
</comment>
<evidence type="ECO:0000313" key="1">
    <source>
        <dbReference type="EMBL" id="KAF3512488.1"/>
    </source>
</evidence>
<reference evidence="1" key="1">
    <citation type="submission" date="2019-12" db="EMBL/GenBank/DDBJ databases">
        <title>Genome sequencing and annotation of Brassica cretica.</title>
        <authorList>
            <person name="Studholme D.J."/>
            <person name="Sarris P."/>
        </authorList>
    </citation>
    <scope>NUCLEOTIDE SEQUENCE</scope>
    <source>
        <strain evidence="1">PFS-109/04</strain>
        <tissue evidence="1">Leaf</tissue>
    </source>
</reference>
<gene>
    <name evidence="1" type="ORF">F2Q69_00004047</name>
</gene>
<accession>A0A8S9P5V7</accession>